<dbReference type="EMBL" id="CP071182">
    <property type="protein sequence ID" value="QSO48945.1"/>
    <property type="molecule type" value="Genomic_DNA"/>
</dbReference>
<name>A0A9X7W2A8_9BACL</name>
<sequence length="394" mass="46307">MKGWNRARLTWMMTLSSYRKRVTEVVLRLKTEATSKTAVDGETYGKTLELSDDVQRSIDAIRRQTRQANRNNITRTNAYIDFFERHPEIHWALLAHCVSRNGGWCMSDTKGEWFSRMASNEQSQAFFSFLERSNWLIFEDAYPQLLLYEESRRRTKNLSFLLSLFGVSRFMKVMWDLFWETGDSNLLTRALIINEQNHIESRVVKDSVYESTVESSLQFRVESLLNLNQVLLPYHMDRKTHVAGTTMRHFHAIHDRIETGLRLYRILYQNERVHEAIVDFMVGIRHRGSRADYWPERFTTARPDVVDEVYRPRFSDDGTEDKIYSPALADVWPDVPHQPAESGDWFQDLSSVIYLFSFVPNGPIDISHEYIDKLKTIEKTIMLKEKTAKTLTPR</sequence>
<evidence type="ECO:0000313" key="1">
    <source>
        <dbReference type="EMBL" id="QSO48945.1"/>
    </source>
</evidence>
<dbReference type="InterPro" id="IPR019658">
    <property type="entry name" value="DUF2515"/>
</dbReference>
<evidence type="ECO:0000313" key="2">
    <source>
        <dbReference type="Proteomes" id="UP000663505"/>
    </source>
</evidence>
<reference evidence="1 2" key="1">
    <citation type="submission" date="2021-02" db="EMBL/GenBank/DDBJ databases">
        <title>Alicyclobacillus curvatus sp. nov. and Alicyclobacillus mengziensis sp. nov., two acidophilic bacteria isolated from acid mine drainage.</title>
        <authorList>
            <person name="Huang Y."/>
        </authorList>
    </citation>
    <scope>NUCLEOTIDE SEQUENCE [LARGE SCALE GENOMIC DNA]</scope>
    <source>
        <strain evidence="1 2">S30H14</strain>
    </source>
</reference>
<dbReference type="Pfam" id="PF10720">
    <property type="entry name" value="DUF2515"/>
    <property type="match status" value="1"/>
</dbReference>
<organism evidence="1 2">
    <name type="scientific">Alicyclobacillus mengziensis</name>
    <dbReference type="NCBI Taxonomy" id="2931921"/>
    <lineage>
        <taxon>Bacteria</taxon>
        <taxon>Bacillati</taxon>
        <taxon>Bacillota</taxon>
        <taxon>Bacilli</taxon>
        <taxon>Bacillales</taxon>
        <taxon>Alicyclobacillaceae</taxon>
        <taxon>Alicyclobacillus</taxon>
    </lineage>
</organism>
<keyword evidence="2" id="KW-1185">Reference proteome</keyword>
<dbReference type="Proteomes" id="UP000663505">
    <property type="component" value="Chromosome"/>
</dbReference>
<accession>A0A9X7W2A8</accession>
<dbReference type="AlphaFoldDB" id="A0A9X7W2A8"/>
<protein>
    <submittedName>
        <fullName evidence="1">DUF2515 family protein</fullName>
    </submittedName>
</protein>
<proteinExistence type="predicted"/>
<gene>
    <name evidence="1" type="ORF">JZ786_08400</name>
</gene>
<dbReference type="KEGG" id="afx:JZ786_08400"/>
<dbReference type="RefSeq" id="WP_206658260.1">
    <property type="nucleotide sequence ID" value="NZ_CP071182.1"/>
</dbReference>